<dbReference type="OrthoDB" id="5598268at2759"/>
<reference evidence="3" key="1">
    <citation type="journal article" date="2013" name="Genome Announc.">
        <title>Draft genome sequence of the grapevine dieback fungus Eutypa lata UCR-EL1.</title>
        <authorList>
            <person name="Blanco-Ulate B."/>
            <person name="Rolshausen P.E."/>
            <person name="Cantu D."/>
        </authorList>
    </citation>
    <scope>NUCLEOTIDE SEQUENCE [LARGE SCALE GENOMIC DNA]</scope>
    <source>
        <strain evidence="3">UCR-EL1</strain>
    </source>
</reference>
<organism evidence="2 3">
    <name type="scientific">Eutypa lata (strain UCR-EL1)</name>
    <name type="common">Grapevine dieback disease fungus</name>
    <name type="synonym">Eutypa armeniacae</name>
    <dbReference type="NCBI Taxonomy" id="1287681"/>
    <lineage>
        <taxon>Eukaryota</taxon>
        <taxon>Fungi</taxon>
        <taxon>Dikarya</taxon>
        <taxon>Ascomycota</taxon>
        <taxon>Pezizomycotina</taxon>
        <taxon>Sordariomycetes</taxon>
        <taxon>Xylariomycetidae</taxon>
        <taxon>Xylariales</taxon>
        <taxon>Diatrypaceae</taxon>
        <taxon>Eutypa</taxon>
    </lineage>
</organism>
<accession>M7TG36</accession>
<dbReference type="AlphaFoldDB" id="M7TG36"/>
<gene>
    <name evidence="2" type="ORF">UCREL1_4047</name>
</gene>
<evidence type="ECO:0000313" key="2">
    <source>
        <dbReference type="EMBL" id="EMR68921.1"/>
    </source>
</evidence>
<keyword evidence="3" id="KW-1185">Reference proteome</keyword>
<proteinExistence type="predicted"/>
<dbReference type="HOGENOM" id="CLU_1343243_0_0_1"/>
<feature type="region of interest" description="Disordered" evidence="1">
    <location>
        <begin position="55"/>
        <end position="204"/>
    </location>
</feature>
<evidence type="ECO:0000256" key="1">
    <source>
        <dbReference type="SAM" id="MobiDB-lite"/>
    </source>
</evidence>
<evidence type="ECO:0000313" key="3">
    <source>
        <dbReference type="Proteomes" id="UP000012174"/>
    </source>
</evidence>
<protein>
    <submittedName>
        <fullName evidence="2">Uncharacterized protein</fullName>
    </submittedName>
</protein>
<sequence>MLAVKYGRVGSDSDIVQKEGFVYNSYLVQKLSHIRDDSDEKVVMNVHPLTFPMKDVLNDKSTRRRPTRLTEMQQKQKGGVSGKDGAVEASRSDTGEAQSTADVEEPIDWDEEDFSGSDAMESDEGEDADSGVDEWDDDLDEEENAAVEDLEDQGDEAEDDDHDEDEELEQQGEDDDVVDREDAREDGQSMAEDIEGETNIDGVM</sequence>
<name>M7TG36_EUTLA</name>
<dbReference type="Proteomes" id="UP000012174">
    <property type="component" value="Unassembled WGS sequence"/>
</dbReference>
<dbReference type="EMBL" id="KB706150">
    <property type="protein sequence ID" value="EMR68921.1"/>
    <property type="molecule type" value="Genomic_DNA"/>
</dbReference>
<dbReference type="STRING" id="1287681.M7TG36"/>
<feature type="compositionally biased region" description="Acidic residues" evidence="1">
    <location>
        <begin position="102"/>
        <end position="179"/>
    </location>
</feature>
<dbReference type="KEGG" id="ela:UCREL1_4047"/>